<dbReference type="Proteomes" id="UP000254893">
    <property type="component" value="Unassembled WGS sequence"/>
</dbReference>
<keyword evidence="1" id="KW-0812">Transmembrane</keyword>
<sequence length="311" mass="36041">MSAKQFVILCLIIVMGLLLPHRSVANISIQTDSLYADTVSSLQKMYPLIMPDPDRGLSIPQEIKDKVIVTNGDFIKWMKFADTLKKDRPDAIRSGDARENRPVWIISIIMILVFAVALVRLFFPLDFNVIIEAYFKDRMLQQVSKEDNMATSWSYIFLYIIFSFTLGLFLLMYDAYMSGNGYSLTLNNFLKISLIVGVLFILKILFIRFISFVFELDKLVREYIAVLYLVYFNSMLILMPTVLVLSLLPSAYFTLVISFSIILVFILFIYRYLRTAFHLFGNLRFSLFYLILYLCCLEIAPILILVRTLSK</sequence>
<feature type="transmembrane region" description="Helical" evidence="1">
    <location>
        <begin position="103"/>
        <end position="131"/>
    </location>
</feature>
<name>A0A380BBR9_SPHSI</name>
<dbReference type="InterPro" id="IPR025367">
    <property type="entry name" value="DUF4271"/>
</dbReference>
<reference evidence="2 3" key="1">
    <citation type="submission" date="2018-06" db="EMBL/GenBank/DDBJ databases">
        <authorList>
            <consortium name="Pathogen Informatics"/>
            <person name="Doyle S."/>
        </authorList>
    </citation>
    <scope>NUCLEOTIDE SEQUENCE [LARGE SCALE GENOMIC DNA]</scope>
    <source>
        <strain evidence="2 3">NCTC11388</strain>
    </source>
</reference>
<proteinExistence type="predicted"/>
<gene>
    <name evidence="2" type="ORF">NCTC11388_00475</name>
</gene>
<accession>A0A380BBR9</accession>
<feature type="transmembrane region" description="Helical" evidence="1">
    <location>
        <begin position="251"/>
        <end position="273"/>
    </location>
</feature>
<feature type="transmembrane region" description="Helical" evidence="1">
    <location>
        <begin position="152"/>
        <end position="172"/>
    </location>
</feature>
<evidence type="ECO:0000313" key="3">
    <source>
        <dbReference type="Proteomes" id="UP000254893"/>
    </source>
</evidence>
<dbReference type="EMBL" id="UGYW01000001">
    <property type="protein sequence ID" value="SUI97862.1"/>
    <property type="molecule type" value="Genomic_DNA"/>
</dbReference>
<feature type="transmembrane region" description="Helical" evidence="1">
    <location>
        <begin position="226"/>
        <end position="245"/>
    </location>
</feature>
<dbReference type="AlphaFoldDB" id="A0A380BBR9"/>
<organism evidence="2 3">
    <name type="scientific">Sphingobacterium spiritivorum</name>
    <name type="common">Flavobacterium spiritivorum</name>
    <dbReference type="NCBI Taxonomy" id="258"/>
    <lineage>
        <taxon>Bacteria</taxon>
        <taxon>Pseudomonadati</taxon>
        <taxon>Bacteroidota</taxon>
        <taxon>Sphingobacteriia</taxon>
        <taxon>Sphingobacteriales</taxon>
        <taxon>Sphingobacteriaceae</taxon>
        <taxon>Sphingobacterium</taxon>
    </lineage>
</organism>
<keyword evidence="1" id="KW-0472">Membrane</keyword>
<evidence type="ECO:0000313" key="2">
    <source>
        <dbReference type="EMBL" id="SUI97862.1"/>
    </source>
</evidence>
<feature type="transmembrane region" description="Helical" evidence="1">
    <location>
        <begin position="192"/>
        <end position="214"/>
    </location>
</feature>
<evidence type="ECO:0008006" key="4">
    <source>
        <dbReference type="Google" id="ProtNLM"/>
    </source>
</evidence>
<protein>
    <recommendedName>
        <fullName evidence="4">DUF4271 domain-containing protein</fullName>
    </recommendedName>
</protein>
<feature type="transmembrane region" description="Helical" evidence="1">
    <location>
        <begin position="285"/>
        <end position="306"/>
    </location>
</feature>
<keyword evidence="1" id="KW-1133">Transmembrane helix</keyword>
<dbReference type="Pfam" id="PF14093">
    <property type="entry name" value="DUF4271"/>
    <property type="match status" value="1"/>
</dbReference>
<evidence type="ECO:0000256" key="1">
    <source>
        <dbReference type="SAM" id="Phobius"/>
    </source>
</evidence>
<dbReference type="RefSeq" id="WP_115169027.1">
    <property type="nucleotide sequence ID" value="NZ_UGYW01000001.1"/>
</dbReference>